<protein>
    <submittedName>
        <fullName evidence="1">Uncharacterized protein</fullName>
    </submittedName>
</protein>
<feature type="non-terminal residue" evidence="1">
    <location>
        <position position="262"/>
    </location>
</feature>
<dbReference type="EMBL" id="BARW01024742">
    <property type="protein sequence ID" value="GAI95368.1"/>
    <property type="molecule type" value="Genomic_DNA"/>
</dbReference>
<name>X1SR03_9ZZZZ</name>
<proteinExistence type="predicted"/>
<feature type="non-terminal residue" evidence="1">
    <location>
        <position position="1"/>
    </location>
</feature>
<dbReference type="AlphaFoldDB" id="X1SR03"/>
<comment type="caution">
    <text evidence="1">The sequence shown here is derived from an EMBL/GenBank/DDBJ whole genome shotgun (WGS) entry which is preliminary data.</text>
</comment>
<sequence length="262" mass="28185">PEPDEYGELSLNIGGSLYMQDGSFTFDHEHNKAGDVDFQNSVSLYLPLTLLVGGGGVELGNVTFEDSDFYDGELSPGFNFNLQDIGGILEEAAFLVLDWLGEEIDDVRGDLVPIYAADGSVISEGHAAISQTIPGTDISVNSVLGLDSLLNVGKYIRHYLRPHLSDSGFERDFSIPLGNPGPAGESGTNYYGSGGPTLGGFFEYMEANWIPTLGGQAGGFQWDPIMDGSDIVGIDLTFEQDFVFERQFGLNFGEEVEAIGLT</sequence>
<evidence type="ECO:0000313" key="1">
    <source>
        <dbReference type="EMBL" id="GAI95368.1"/>
    </source>
</evidence>
<reference evidence="1" key="1">
    <citation type="journal article" date="2014" name="Front. Microbiol.">
        <title>High frequency of phylogenetically diverse reductive dehalogenase-homologous genes in deep subseafloor sedimentary metagenomes.</title>
        <authorList>
            <person name="Kawai M."/>
            <person name="Futagami T."/>
            <person name="Toyoda A."/>
            <person name="Takaki Y."/>
            <person name="Nishi S."/>
            <person name="Hori S."/>
            <person name="Arai W."/>
            <person name="Tsubouchi T."/>
            <person name="Morono Y."/>
            <person name="Uchiyama I."/>
            <person name="Ito T."/>
            <person name="Fujiyama A."/>
            <person name="Inagaki F."/>
            <person name="Takami H."/>
        </authorList>
    </citation>
    <scope>NUCLEOTIDE SEQUENCE</scope>
    <source>
        <strain evidence="1">Expedition CK06-06</strain>
    </source>
</reference>
<gene>
    <name evidence="1" type="ORF">S12H4_40724</name>
</gene>
<accession>X1SR03</accession>
<organism evidence="1">
    <name type="scientific">marine sediment metagenome</name>
    <dbReference type="NCBI Taxonomy" id="412755"/>
    <lineage>
        <taxon>unclassified sequences</taxon>
        <taxon>metagenomes</taxon>
        <taxon>ecological metagenomes</taxon>
    </lineage>
</organism>